<reference evidence="1" key="1">
    <citation type="submission" date="2022-06" db="EMBL/GenBank/DDBJ databases">
        <authorList>
            <person name="Berger JAMES D."/>
            <person name="Berger JAMES D."/>
        </authorList>
    </citation>
    <scope>NUCLEOTIDE SEQUENCE [LARGE SCALE GENOMIC DNA]</scope>
</reference>
<reference evidence="2" key="2">
    <citation type="submission" date="2023-11" db="UniProtKB">
        <authorList>
            <consortium name="WormBaseParasite"/>
        </authorList>
    </citation>
    <scope>IDENTIFICATION</scope>
</reference>
<evidence type="ECO:0000313" key="1">
    <source>
        <dbReference type="Proteomes" id="UP000050795"/>
    </source>
</evidence>
<dbReference type="AlphaFoldDB" id="A0AA85J3K1"/>
<accession>A0AA85J3K1</accession>
<dbReference type="WBParaSite" id="TREG1_12340.1">
    <property type="protein sequence ID" value="TREG1_12340.1"/>
    <property type="gene ID" value="TREG1_12340"/>
</dbReference>
<protein>
    <submittedName>
        <fullName evidence="2">Uncharacterized protein</fullName>
    </submittedName>
</protein>
<name>A0AA85J3K1_TRIRE</name>
<organism evidence="1 2">
    <name type="scientific">Trichobilharzia regenti</name>
    <name type="common">Nasal bird schistosome</name>
    <dbReference type="NCBI Taxonomy" id="157069"/>
    <lineage>
        <taxon>Eukaryota</taxon>
        <taxon>Metazoa</taxon>
        <taxon>Spiralia</taxon>
        <taxon>Lophotrochozoa</taxon>
        <taxon>Platyhelminthes</taxon>
        <taxon>Trematoda</taxon>
        <taxon>Digenea</taxon>
        <taxon>Strigeidida</taxon>
        <taxon>Schistosomatoidea</taxon>
        <taxon>Schistosomatidae</taxon>
        <taxon>Trichobilharzia</taxon>
    </lineage>
</organism>
<dbReference type="Proteomes" id="UP000050795">
    <property type="component" value="Unassembled WGS sequence"/>
</dbReference>
<proteinExistence type="predicted"/>
<sequence length="850" mass="98568">MSPNVLYINSINLKNITFCEWKLSPLSTEWSSILQAHNLLEKNFTCYSKPDNLKFHRGLLLTTKSNLTAGLYSVHCLGTFVTKNVIVAEKPNDFIIDIYPQEIVINASYSGLIQAKLHWFNATEAVEFLINQLFPVICEINYPEMSNWPKWNFTYFTHYALLPHKGLLHINYNLLEAESCSGLYLKQLRNLRQNTEDEQRYKRRKYGMIASQVSVSDSPKEKSNCITGTVDYITSGDLVKITLRESKEGNEFCDKNIKQGTYIFHVLSNKLKIGVFPEQEYYISGINPSIELFLTNPNAPRIEVDILREIPISCACVEGTGCIETGEEYLRSESGVVNLNISSGYHFSDKYTFVCTFSNKTYNTSLTIINKDDVKLVISGTNKIFHLLGETHTYSCAVRFIYKGLYEFNHPKPVWIDLKNMGSEVLGTDDIKVSQSNAGWHYYACEFSSYGLIVKEFLHFIVFGGSMPNRFLRRRYILPNSLQFTEKHPLEQYTYHKLRFLSEPVCVSYDAKKEIIEWHCPWIRRGVLHFCMEYTEKQFVLDKLYTNTTRVFYLENMFIVITFLCIHITEGQPTNVGFYKSLHGYRCIHNGMPIENVKYNISILNATFDFEISNDTVVIDEYTLLGDYVAKCSALVSHPFNKTYNLSRIEVIQIKGDYWNENNNTLLNQDYMFVRILLPLLWTVTSLSISAFLISQATEDTNEGIKYEYTEKQIHEFLEINHLINSDKEYQEIVHQAIYRFDEFLHLIRTVKRIEEKKRESRSTYREGLSYLSSRLNGDRLFNGEGSDYMKVNSKIDNNVINEQGFHKMLSRKPSILLEGTNPLQQRKFSKFIGIVLPTDTVTEETDDTF</sequence>
<evidence type="ECO:0000313" key="2">
    <source>
        <dbReference type="WBParaSite" id="TREG1_12340.1"/>
    </source>
</evidence>
<keyword evidence="1" id="KW-1185">Reference proteome</keyword>